<dbReference type="InParanoid" id="A0A543ASA7"/>
<keyword evidence="3" id="KW-0503">Monooxygenase</keyword>
<dbReference type="AlphaFoldDB" id="A0A543ASA7"/>
<keyword evidence="3" id="KW-0560">Oxidoreductase</keyword>
<evidence type="ECO:0000256" key="1">
    <source>
        <dbReference type="SAM" id="MobiDB-lite"/>
    </source>
</evidence>
<dbReference type="InterPro" id="IPR011008">
    <property type="entry name" value="Dimeric_a/b-barrel"/>
</dbReference>
<evidence type="ECO:0000259" key="2">
    <source>
        <dbReference type="Pfam" id="PF03992"/>
    </source>
</evidence>
<dbReference type="GO" id="GO:0004497">
    <property type="term" value="F:monooxygenase activity"/>
    <property type="evidence" value="ECO:0007669"/>
    <property type="project" value="UniProtKB-KW"/>
</dbReference>
<name>A0A543ASA7_9ACTN</name>
<evidence type="ECO:0000313" key="4">
    <source>
        <dbReference type="Proteomes" id="UP000317043"/>
    </source>
</evidence>
<dbReference type="Pfam" id="PF03992">
    <property type="entry name" value="ABM"/>
    <property type="match status" value="1"/>
</dbReference>
<protein>
    <submittedName>
        <fullName evidence="3">Antibiotic biosynthesis monooxygenase</fullName>
    </submittedName>
</protein>
<organism evidence="3 4">
    <name type="scientific">Stackebrandtia endophytica</name>
    <dbReference type="NCBI Taxonomy" id="1496996"/>
    <lineage>
        <taxon>Bacteria</taxon>
        <taxon>Bacillati</taxon>
        <taxon>Actinomycetota</taxon>
        <taxon>Actinomycetes</taxon>
        <taxon>Glycomycetales</taxon>
        <taxon>Glycomycetaceae</taxon>
        <taxon>Stackebrandtia</taxon>
    </lineage>
</organism>
<gene>
    <name evidence="3" type="ORF">FB566_0969</name>
</gene>
<comment type="caution">
    <text evidence="3">The sequence shown here is derived from an EMBL/GenBank/DDBJ whole genome shotgun (WGS) entry which is preliminary data.</text>
</comment>
<dbReference type="SUPFAM" id="SSF54909">
    <property type="entry name" value="Dimeric alpha+beta barrel"/>
    <property type="match status" value="1"/>
</dbReference>
<evidence type="ECO:0000313" key="3">
    <source>
        <dbReference type="EMBL" id="TQL75464.1"/>
    </source>
</evidence>
<keyword evidence="4" id="KW-1185">Reference proteome</keyword>
<accession>A0A543ASA7</accession>
<dbReference type="InterPro" id="IPR007138">
    <property type="entry name" value="ABM_dom"/>
</dbReference>
<dbReference type="Proteomes" id="UP000317043">
    <property type="component" value="Unassembled WGS sequence"/>
</dbReference>
<dbReference type="RefSeq" id="WP_142035366.1">
    <property type="nucleotide sequence ID" value="NZ_JBHTGS010000001.1"/>
</dbReference>
<feature type="region of interest" description="Disordered" evidence="1">
    <location>
        <begin position="112"/>
        <end position="133"/>
    </location>
</feature>
<dbReference type="OrthoDB" id="5193042at2"/>
<feature type="compositionally biased region" description="Basic and acidic residues" evidence="1">
    <location>
        <begin position="121"/>
        <end position="133"/>
    </location>
</feature>
<dbReference type="EMBL" id="VFOW01000001">
    <property type="protein sequence ID" value="TQL75464.1"/>
    <property type="molecule type" value="Genomic_DNA"/>
</dbReference>
<feature type="domain" description="ABM" evidence="2">
    <location>
        <begin position="10"/>
        <end position="76"/>
    </location>
</feature>
<reference evidence="3 4" key="1">
    <citation type="submission" date="2019-06" db="EMBL/GenBank/DDBJ databases">
        <title>Sequencing the genomes of 1000 actinobacteria strains.</title>
        <authorList>
            <person name="Klenk H.-P."/>
        </authorList>
    </citation>
    <scope>NUCLEOTIDE SEQUENCE [LARGE SCALE GENOMIC DNA]</scope>
    <source>
        <strain evidence="3 4">DSM 45928</strain>
    </source>
</reference>
<proteinExistence type="predicted"/>
<sequence length="133" mass="14469">MLPSAESRSVLVVNRFEVPDDIAKTFRDDAKAALNALSERTGFVRGRFGGSLDEPNQAVLVTEWESVGAYRRALSAYDVKMYATPLLARALPEASAFEVNLAAEEGEIVEVASDRAPGIGPRDRETDEPTDAR</sequence>
<dbReference type="Gene3D" id="3.30.70.100">
    <property type="match status" value="1"/>
</dbReference>